<dbReference type="Pfam" id="PF13416">
    <property type="entry name" value="SBP_bac_8"/>
    <property type="match status" value="1"/>
</dbReference>
<dbReference type="InterPro" id="IPR006059">
    <property type="entry name" value="SBP"/>
</dbReference>
<evidence type="ECO:0000313" key="7">
    <source>
        <dbReference type="EMBL" id="MFD2695521.1"/>
    </source>
</evidence>
<keyword evidence="4 6" id="KW-0732">Signal</keyword>
<comment type="subcellular location">
    <subcellularLocation>
        <location evidence="1">Cell envelope</location>
    </subcellularLocation>
</comment>
<dbReference type="CDD" id="cd14748">
    <property type="entry name" value="PBP2_UgpB"/>
    <property type="match status" value="1"/>
</dbReference>
<dbReference type="EMBL" id="JBHUMQ010000049">
    <property type="protein sequence ID" value="MFD2695521.1"/>
    <property type="molecule type" value="Genomic_DNA"/>
</dbReference>
<reference evidence="8" key="1">
    <citation type="journal article" date="2019" name="Int. J. Syst. Evol. Microbiol.">
        <title>The Global Catalogue of Microorganisms (GCM) 10K type strain sequencing project: providing services to taxonomists for standard genome sequencing and annotation.</title>
        <authorList>
            <consortium name="The Broad Institute Genomics Platform"/>
            <consortium name="The Broad Institute Genome Sequencing Center for Infectious Disease"/>
            <person name="Wu L."/>
            <person name="Ma J."/>
        </authorList>
    </citation>
    <scope>NUCLEOTIDE SEQUENCE [LARGE SCALE GENOMIC DNA]</scope>
    <source>
        <strain evidence="8">TISTR 2466</strain>
    </source>
</reference>
<keyword evidence="8" id="KW-1185">Reference proteome</keyword>
<feature type="chain" id="PRO_5047345050" evidence="6">
    <location>
        <begin position="22"/>
        <end position="440"/>
    </location>
</feature>
<dbReference type="PROSITE" id="PS51257">
    <property type="entry name" value="PROKAR_LIPOPROTEIN"/>
    <property type="match status" value="1"/>
</dbReference>
<evidence type="ECO:0000313" key="8">
    <source>
        <dbReference type="Proteomes" id="UP001597399"/>
    </source>
</evidence>
<keyword evidence="5" id="KW-0574">Periplasm</keyword>
<evidence type="ECO:0000256" key="1">
    <source>
        <dbReference type="ARBA" id="ARBA00004196"/>
    </source>
</evidence>
<dbReference type="SUPFAM" id="SSF53850">
    <property type="entry name" value="Periplasmic binding protein-like II"/>
    <property type="match status" value="1"/>
</dbReference>
<evidence type="ECO:0000256" key="4">
    <source>
        <dbReference type="ARBA" id="ARBA00022729"/>
    </source>
</evidence>
<sequence>MRKWIVALVTAVLILALTACSSSKGTSSSGKISDIPDKISKPVTITFWHAMNGGQEKALQQLVKEFQQTHKNITVKLVNQGNYSDLSTKLTAAAKAHTLPVMAQAYENWMSSYIKNNQIDDLTPYENSTKHGWSASDKNDIVKVFLDSNTFNGKLYGVPFNKSTEVLFYNTDYLKEKKLSVPQDWDQLKNAATKLTGTTGKKKVVGLGFENGIGFDYPAWVRQAGGQYADEKANKLLFNSAEGKDALNFLTNMTKNGTARLAGEDNYMSGPFSNGDVAMYIGSSAGMSFVQSGAKGKVNWATAPLPKGKEAATPFQGTNLVMFSSATPDQKLAAWELMKYLSDKKPTMEWAKATGYVPVRKSVLDDAEWESFIKENPEYAAAEKQFDSGFFEFRSPGTEQVSNILTKEMQAVFLNKESVEKGLTSAAKQGQKVLDQEKDN</sequence>
<dbReference type="PANTHER" id="PTHR43649">
    <property type="entry name" value="ARABINOSE-BINDING PROTEIN-RELATED"/>
    <property type="match status" value="1"/>
</dbReference>
<name>A0ABW5S798_9BACL</name>
<dbReference type="PANTHER" id="PTHR43649:SF31">
    <property type="entry name" value="SN-GLYCEROL-3-PHOSPHATE-BINDING PERIPLASMIC PROTEIN UGPB"/>
    <property type="match status" value="1"/>
</dbReference>
<dbReference type="RefSeq" id="WP_253060633.1">
    <property type="nucleotide sequence ID" value="NZ_JAMXWM010000006.1"/>
</dbReference>
<dbReference type="InterPro" id="IPR006061">
    <property type="entry name" value="SBP_1_CS"/>
</dbReference>
<evidence type="ECO:0000256" key="2">
    <source>
        <dbReference type="ARBA" id="ARBA00008520"/>
    </source>
</evidence>
<organism evidence="7 8">
    <name type="scientific">Sporolactobacillus shoreicorticis</name>
    <dbReference type="NCBI Taxonomy" id="1923877"/>
    <lineage>
        <taxon>Bacteria</taxon>
        <taxon>Bacillati</taxon>
        <taxon>Bacillota</taxon>
        <taxon>Bacilli</taxon>
        <taxon>Bacillales</taxon>
        <taxon>Sporolactobacillaceae</taxon>
        <taxon>Sporolactobacillus</taxon>
    </lineage>
</organism>
<evidence type="ECO:0000256" key="5">
    <source>
        <dbReference type="ARBA" id="ARBA00022764"/>
    </source>
</evidence>
<protein>
    <submittedName>
        <fullName evidence="7">ABC transporter substrate-binding protein</fullName>
    </submittedName>
</protein>
<dbReference type="Proteomes" id="UP001597399">
    <property type="component" value="Unassembled WGS sequence"/>
</dbReference>
<evidence type="ECO:0000256" key="6">
    <source>
        <dbReference type="SAM" id="SignalP"/>
    </source>
</evidence>
<comment type="caution">
    <text evidence="7">The sequence shown here is derived from an EMBL/GenBank/DDBJ whole genome shotgun (WGS) entry which is preliminary data.</text>
</comment>
<feature type="signal peptide" evidence="6">
    <location>
        <begin position="1"/>
        <end position="21"/>
    </location>
</feature>
<accession>A0ABW5S798</accession>
<dbReference type="Gene3D" id="3.40.190.10">
    <property type="entry name" value="Periplasmic binding protein-like II"/>
    <property type="match status" value="1"/>
</dbReference>
<comment type="similarity">
    <text evidence="2">Belongs to the bacterial solute-binding protein 1 family.</text>
</comment>
<evidence type="ECO:0000256" key="3">
    <source>
        <dbReference type="ARBA" id="ARBA00022448"/>
    </source>
</evidence>
<proteinExistence type="inferred from homology"/>
<gene>
    <name evidence="7" type="ORF">ACFSUE_18125</name>
</gene>
<dbReference type="PROSITE" id="PS01037">
    <property type="entry name" value="SBP_BACTERIAL_1"/>
    <property type="match status" value="1"/>
</dbReference>
<dbReference type="InterPro" id="IPR050490">
    <property type="entry name" value="Bact_solute-bd_prot1"/>
</dbReference>
<keyword evidence="3" id="KW-0813">Transport</keyword>